<dbReference type="EMBL" id="JAACJN010000009">
    <property type="protein sequence ID" value="KAF5391623.1"/>
    <property type="molecule type" value="Genomic_DNA"/>
</dbReference>
<dbReference type="Pfam" id="PF08585">
    <property type="entry name" value="RMI1_N_C"/>
    <property type="match status" value="1"/>
</dbReference>
<proteinExistence type="inferred from homology"/>
<dbReference type="AlphaFoldDB" id="A0A8H5HY73"/>
<comment type="caution">
    <text evidence="6">The sequence shown here is derived from an EMBL/GenBank/DDBJ whole genome shotgun (WGS) entry which is preliminary data.</text>
</comment>
<evidence type="ECO:0000256" key="2">
    <source>
        <dbReference type="ARBA" id="ARBA00018987"/>
    </source>
</evidence>
<dbReference type="InterPro" id="IPR013894">
    <property type="entry name" value="RMI1_OB"/>
</dbReference>
<keyword evidence="7" id="KW-1185">Reference proteome</keyword>
<dbReference type="PANTHER" id="PTHR14790">
    <property type="entry name" value="RECQ-MEDIATED GENOME INSTABILITY PROTEIN 1 RMI1"/>
    <property type="match status" value="1"/>
</dbReference>
<dbReference type="GO" id="GO:0031422">
    <property type="term" value="C:RecQ family helicase-topoisomerase III complex"/>
    <property type="evidence" value="ECO:0007669"/>
    <property type="project" value="TreeGrafter"/>
</dbReference>
<evidence type="ECO:0000259" key="4">
    <source>
        <dbReference type="Pfam" id="PF08585"/>
    </source>
</evidence>
<protein>
    <recommendedName>
        <fullName evidence="2">RecQ-mediated genome instability protein 1</fullName>
    </recommendedName>
</protein>
<evidence type="ECO:0000313" key="6">
    <source>
        <dbReference type="EMBL" id="KAF5391623.1"/>
    </source>
</evidence>
<feature type="compositionally biased region" description="Low complexity" evidence="3">
    <location>
        <begin position="255"/>
        <end position="264"/>
    </location>
</feature>
<dbReference type="Proteomes" id="UP000518752">
    <property type="component" value="Unassembled WGS sequence"/>
</dbReference>
<dbReference type="GO" id="GO:0000712">
    <property type="term" value="P:resolution of meiotic recombination intermediates"/>
    <property type="evidence" value="ECO:0007669"/>
    <property type="project" value="TreeGrafter"/>
</dbReference>
<evidence type="ECO:0000313" key="7">
    <source>
        <dbReference type="Proteomes" id="UP000518752"/>
    </source>
</evidence>
<dbReference type="PANTHER" id="PTHR14790:SF15">
    <property type="entry name" value="RECQ-MEDIATED GENOME INSTABILITY PROTEIN 1"/>
    <property type="match status" value="1"/>
</dbReference>
<accession>A0A8H5HY73</accession>
<dbReference type="Pfam" id="PF21000">
    <property type="entry name" value="RMI1_N_N"/>
    <property type="match status" value="1"/>
</dbReference>
<dbReference type="GO" id="GO:0000724">
    <property type="term" value="P:double-strand break repair via homologous recombination"/>
    <property type="evidence" value="ECO:0007669"/>
    <property type="project" value="TreeGrafter"/>
</dbReference>
<feature type="region of interest" description="Disordered" evidence="3">
    <location>
        <begin position="406"/>
        <end position="444"/>
    </location>
</feature>
<organism evidence="6 7">
    <name type="scientific">Collybiopsis confluens</name>
    <dbReference type="NCBI Taxonomy" id="2823264"/>
    <lineage>
        <taxon>Eukaryota</taxon>
        <taxon>Fungi</taxon>
        <taxon>Dikarya</taxon>
        <taxon>Basidiomycota</taxon>
        <taxon>Agaricomycotina</taxon>
        <taxon>Agaricomycetes</taxon>
        <taxon>Agaricomycetidae</taxon>
        <taxon>Agaricales</taxon>
        <taxon>Marasmiineae</taxon>
        <taxon>Omphalotaceae</taxon>
        <taxon>Collybiopsis</taxon>
    </lineage>
</organism>
<gene>
    <name evidence="6" type="ORF">D9757_002401</name>
</gene>
<feature type="region of interest" description="Disordered" evidence="3">
    <location>
        <begin position="208"/>
        <end position="268"/>
    </location>
</feature>
<comment type="similarity">
    <text evidence="1">Belongs to the RMI1 family.</text>
</comment>
<dbReference type="GO" id="GO:0016604">
    <property type="term" value="C:nuclear body"/>
    <property type="evidence" value="ECO:0007669"/>
    <property type="project" value="TreeGrafter"/>
</dbReference>
<dbReference type="InterPro" id="IPR042470">
    <property type="entry name" value="RMI1_N_C_sf"/>
</dbReference>
<dbReference type="InterPro" id="IPR049363">
    <property type="entry name" value="RMI1_N"/>
</dbReference>
<feature type="compositionally biased region" description="Basic and acidic residues" evidence="3">
    <location>
        <begin position="330"/>
        <end position="340"/>
    </location>
</feature>
<feature type="region of interest" description="Disordered" evidence="3">
    <location>
        <begin position="281"/>
        <end position="340"/>
    </location>
</feature>
<dbReference type="Gene3D" id="2.40.50.770">
    <property type="entry name" value="RecQ-mediated genome instability protein Rmi1, C-terminal domain"/>
    <property type="match status" value="1"/>
</dbReference>
<evidence type="ECO:0000256" key="1">
    <source>
        <dbReference type="ARBA" id="ARBA00006395"/>
    </source>
</evidence>
<dbReference type="OrthoDB" id="341511at2759"/>
<name>A0A8H5HY73_9AGAR</name>
<evidence type="ECO:0000259" key="5">
    <source>
        <dbReference type="Pfam" id="PF21000"/>
    </source>
</evidence>
<sequence length="444" mass="48802">MPLEAVQSWLKIHYPKPSIDPEWLQACYDWVIEEKQLDPATDTQKIIGEVEAQLLGSDLHDSMMQGTGIPGHIANAEAKVSKLAGPILMQIETIDDIGRRGRAQRKKQLDEAVDEVESEEESIPSYSRSMLKFEISDGATTMQATEYRPMENLVLGDTRLGFKLLVQNAEVRRGVIFLEPKNTTLKGHSVSDLEAHQVAEFARRLRQRLGLPEPEDSENSRSPLRDISPPPSPTLANRIHPHSDDEDQPRRRRIPAISSPVSSSTLYNGAGVSGFARDARDAGDASAHDSGFLPVESDDEAGENRQVGTRAIKPMPARARTSTSSIGLPAHDKGKAKVPESDFDDMFNDLPSSFWEKADQIVIEEVTKSLPSPPAALPTDTSSTDALESLGASYHVANAEVITIEDDEEDDKENVPVPTRHVRRRTAGRPVIQGEVIDLSDSDS</sequence>
<dbReference type="SMART" id="SM01161">
    <property type="entry name" value="DUF1767"/>
    <property type="match status" value="1"/>
</dbReference>
<feature type="domain" description="RecQ mediated genome instability protein 1 OB-fold" evidence="4">
    <location>
        <begin position="70"/>
        <end position="198"/>
    </location>
</feature>
<evidence type="ECO:0000256" key="3">
    <source>
        <dbReference type="SAM" id="MobiDB-lite"/>
    </source>
</evidence>
<feature type="domain" description="RMI1 N-terminal" evidence="5">
    <location>
        <begin position="16"/>
        <end position="62"/>
    </location>
</feature>
<reference evidence="6 7" key="1">
    <citation type="journal article" date="2020" name="ISME J.">
        <title>Uncovering the hidden diversity of litter-decomposition mechanisms in mushroom-forming fungi.</title>
        <authorList>
            <person name="Floudas D."/>
            <person name="Bentzer J."/>
            <person name="Ahren D."/>
            <person name="Johansson T."/>
            <person name="Persson P."/>
            <person name="Tunlid A."/>
        </authorList>
    </citation>
    <scope>NUCLEOTIDE SEQUENCE [LARGE SCALE GENOMIC DNA]</scope>
    <source>
        <strain evidence="6 7">CBS 406.79</strain>
    </source>
</reference>